<dbReference type="SUPFAM" id="SSF46785">
    <property type="entry name" value="Winged helix' DNA-binding domain"/>
    <property type="match status" value="1"/>
</dbReference>
<evidence type="ECO:0000256" key="1">
    <source>
        <dbReference type="SAM" id="MobiDB-lite"/>
    </source>
</evidence>
<dbReference type="Proteomes" id="UP000018198">
    <property type="component" value="Unassembled WGS sequence"/>
</dbReference>
<evidence type="ECO:0000313" key="4">
    <source>
        <dbReference type="Proteomes" id="UP000018198"/>
    </source>
</evidence>
<name>T2JEP5_CROWT</name>
<feature type="region of interest" description="Disordered" evidence="1">
    <location>
        <begin position="32"/>
        <end position="53"/>
    </location>
</feature>
<dbReference type="InterPro" id="IPR036388">
    <property type="entry name" value="WH-like_DNA-bd_sf"/>
</dbReference>
<gene>
    <name evidence="3" type="ORF">CWATWH0401_4683</name>
</gene>
<dbReference type="Pfam" id="PF03551">
    <property type="entry name" value="PadR"/>
    <property type="match status" value="1"/>
</dbReference>
<dbReference type="InterPro" id="IPR036390">
    <property type="entry name" value="WH_DNA-bd_sf"/>
</dbReference>
<comment type="caution">
    <text evidence="3">The sequence shown here is derived from an EMBL/GenBank/DDBJ whole genome shotgun (WGS) entry which is preliminary data.</text>
</comment>
<proteinExistence type="predicted"/>
<dbReference type="Gene3D" id="1.10.10.10">
    <property type="entry name" value="Winged helix-like DNA-binding domain superfamily/Winged helix DNA-binding domain"/>
    <property type="match status" value="1"/>
</dbReference>
<dbReference type="InterPro" id="IPR005149">
    <property type="entry name" value="Tscrpt_reg_PadR_N"/>
</dbReference>
<reference evidence="3 4" key="1">
    <citation type="submission" date="2013-01" db="EMBL/GenBank/DDBJ databases">
        <authorList>
            <person name="Bench S."/>
        </authorList>
    </citation>
    <scope>NUCLEOTIDE SEQUENCE [LARGE SCALE GENOMIC DNA]</scope>
    <source>
        <strain evidence="3 4">WH 0401</strain>
    </source>
</reference>
<dbReference type="EMBL" id="CAQM01000624">
    <property type="protein sequence ID" value="CCQ62937.1"/>
    <property type="molecule type" value="Genomic_DNA"/>
</dbReference>
<evidence type="ECO:0000259" key="2">
    <source>
        <dbReference type="Pfam" id="PF03551"/>
    </source>
</evidence>
<dbReference type="PANTHER" id="PTHR43252:SF2">
    <property type="entry name" value="TRANSCRIPTION REGULATOR, PADR-LIKE FAMILY"/>
    <property type="match status" value="1"/>
</dbReference>
<sequence length="200" mass="23272">MLDHTSINSHKNCSLFKLRGIRDRDIHKPFFASEHRRRGRKTGGRFSPEREHRRRVSRGDIKYILLSLLAEKPQHGYQLIKEIENRCGGFYRPSPGSVYPTLQQLEERNYLTSQEVEGKKVYSITDSGEQLLAQQPSSAETLNKSEEQPKLIELKMTLRDLQEVIMQVTRSDKSKNIDKVLSSLKKLKKEIYLMLANEED</sequence>
<reference evidence="3 4" key="2">
    <citation type="submission" date="2013-09" db="EMBL/GenBank/DDBJ databases">
        <title>Whole genome comparison of six Crocosphaera watsonii strains with differing phenotypes.</title>
        <authorList>
            <person name="Bench S.R."/>
            <person name="Heller P."/>
            <person name="Frank I."/>
            <person name="Arciniega M."/>
            <person name="Shilova I.N."/>
            <person name="Zehr J.P."/>
        </authorList>
    </citation>
    <scope>NUCLEOTIDE SEQUENCE [LARGE SCALE GENOMIC DNA]</scope>
    <source>
        <strain evidence="3 4">WH 0401</strain>
    </source>
</reference>
<accession>T2JEP5</accession>
<protein>
    <submittedName>
        <fullName evidence="3">Transcriptional regulator, PadR family</fullName>
    </submittedName>
</protein>
<dbReference type="AlphaFoldDB" id="T2JEP5"/>
<organism evidence="3 4">
    <name type="scientific">Crocosphaera watsonii WH 0401</name>
    <dbReference type="NCBI Taxonomy" id="555881"/>
    <lineage>
        <taxon>Bacteria</taxon>
        <taxon>Bacillati</taxon>
        <taxon>Cyanobacteriota</taxon>
        <taxon>Cyanophyceae</taxon>
        <taxon>Oscillatoriophycideae</taxon>
        <taxon>Chroococcales</taxon>
        <taxon>Aphanothecaceae</taxon>
        <taxon>Crocosphaera</taxon>
    </lineage>
</organism>
<dbReference type="PANTHER" id="PTHR43252">
    <property type="entry name" value="TRANSCRIPTIONAL REGULATOR YQJI"/>
    <property type="match status" value="1"/>
</dbReference>
<feature type="domain" description="Transcription regulator PadR N-terminal" evidence="2">
    <location>
        <begin position="65"/>
        <end position="133"/>
    </location>
</feature>
<evidence type="ECO:0000313" key="3">
    <source>
        <dbReference type="EMBL" id="CCQ62937.1"/>
    </source>
</evidence>